<name>A0A1I2X8I9_9BACT</name>
<dbReference type="AlphaFoldDB" id="A0A1I2X8I9"/>
<protein>
    <submittedName>
        <fullName evidence="1">Uncharacterized protein</fullName>
    </submittedName>
</protein>
<gene>
    <name evidence="1" type="ORF">SAMN04487988_11714</name>
</gene>
<dbReference type="STRING" id="435880.SAMN04487988_11714"/>
<organism evidence="1 2">
    <name type="scientific">Algoriphagus hitonicola</name>
    <dbReference type="NCBI Taxonomy" id="435880"/>
    <lineage>
        <taxon>Bacteria</taxon>
        <taxon>Pseudomonadati</taxon>
        <taxon>Bacteroidota</taxon>
        <taxon>Cytophagia</taxon>
        <taxon>Cytophagales</taxon>
        <taxon>Cyclobacteriaceae</taxon>
        <taxon>Algoriphagus</taxon>
    </lineage>
</organism>
<proteinExistence type="predicted"/>
<sequence length="57" mass="6541">MNKNVLQQLGFRRVRSTARPDDNRETMKPLLHETGEVPMGIESVFLEANEVSTKIEK</sequence>
<keyword evidence="2" id="KW-1185">Reference proteome</keyword>
<evidence type="ECO:0000313" key="1">
    <source>
        <dbReference type="EMBL" id="SFH09843.1"/>
    </source>
</evidence>
<dbReference type="EMBL" id="FOPC01000017">
    <property type="protein sequence ID" value="SFH09843.1"/>
    <property type="molecule type" value="Genomic_DNA"/>
</dbReference>
<dbReference type="Proteomes" id="UP000199642">
    <property type="component" value="Unassembled WGS sequence"/>
</dbReference>
<accession>A0A1I2X8I9</accession>
<reference evidence="2" key="1">
    <citation type="submission" date="2016-10" db="EMBL/GenBank/DDBJ databases">
        <authorList>
            <person name="Varghese N."/>
            <person name="Submissions S."/>
        </authorList>
    </citation>
    <scope>NUCLEOTIDE SEQUENCE [LARGE SCALE GENOMIC DNA]</scope>
    <source>
        <strain evidence="2">DSM 19315</strain>
    </source>
</reference>
<evidence type="ECO:0000313" key="2">
    <source>
        <dbReference type="Proteomes" id="UP000199642"/>
    </source>
</evidence>